<evidence type="ECO:0000313" key="5">
    <source>
        <dbReference type="EMBL" id="MFF5896775.1"/>
    </source>
</evidence>
<dbReference type="InterPro" id="IPR013454">
    <property type="entry name" value="Bifunc_RhaD/ADH"/>
</dbReference>
<dbReference type="InterPro" id="IPR036291">
    <property type="entry name" value="NAD(P)-bd_dom_sf"/>
</dbReference>
<evidence type="ECO:0000256" key="1">
    <source>
        <dbReference type="ARBA" id="ARBA00006484"/>
    </source>
</evidence>
<accession>A0ABW6X647</accession>
<dbReference type="EMBL" id="JBIBEG010000003">
    <property type="protein sequence ID" value="MFF5896775.1"/>
    <property type="molecule type" value="Genomic_DNA"/>
</dbReference>
<dbReference type="RefSeq" id="WP_387901215.1">
    <property type="nucleotide sequence ID" value="NZ_JBIBEG010000003.1"/>
</dbReference>
<dbReference type="Proteomes" id="UP001602322">
    <property type="component" value="Unassembled WGS sequence"/>
</dbReference>
<comment type="similarity">
    <text evidence="1">Belongs to the short-chain dehydrogenases/reductases (SDR) family.</text>
</comment>
<feature type="domain" description="Class II aldolase/adducin N-terminal" evidence="4">
    <location>
        <begin position="11"/>
        <end position="213"/>
    </location>
</feature>
<evidence type="ECO:0000256" key="2">
    <source>
        <dbReference type="ARBA" id="ARBA00023002"/>
    </source>
</evidence>
<keyword evidence="2" id="KW-0560">Oxidoreductase</keyword>
<evidence type="ECO:0000313" key="6">
    <source>
        <dbReference type="Proteomes" id="UP001602322"/>
    </source>
</evidence>
<dbReference type="Gene3D" id="3.40.50.720">
    <property type="entry name" value="NAD(P)-binding Rossmann-like Domain"/>
    <property type="match status" value="1"/>
</dbReference>
<comment type="caution">
    <text evidence="5">The sequence shown here is derived from an EMBL/GenBank/DDBJ whole genome shotgun (WGS) entry which is preliminary data.</text>
</comment>
<dbReference type="Gene3D" id="3.40.225.10">
    <property type="entry name" value="Class II aldolase/adducin N-terminal domain"/>
    <property type="match status" value="1"/>
</dbReference>
<dbReference type="SUPFAM" id="SSF53639">
    <property type="entry name" value="AraD/HMP-PK domain-like"/>
    <property type="match status" value="1"/>
</dbReference>
<proteinExistence type="inferred from homology"/>
<sequence>MTSATHAEVAALLERAHRIGSDPRNTNYAGGNTSAKATETDPVTGGEAELLWVKGSGGDLGTLTEAGLAVLRLDRVRALKDVYPGVEREDEMVSAFDYCLHGKGGAAPSIDTAMHALVEAAHVDHLHPDSGIALACAADGEKLTAECFGDKVAWVGWRRPGFQLGLDIAAVKEANPQAVGVILGGHGITAWGDTSEECERNALWMIRTAETFLEERGKAEPFGPVLPGREALDPEARRERAAALAPVIRGLASTDRPQVGHFTDAAHVLDFLSRAEHPRLAALGTSCPDHFLRTKVSPLVLDLPADAPLEEAVARLQELHEEYRDAYRAYYERHAIPGSPAMRGADPAIVLVPGVGMFSFGKDKQTARVAAEFYLNAVNVMRGAEAVSSYAPIDEAEKFRIEYWELEEAKLRRMPEPKALATRVALVTGAGSGIGKAIAHRLVAEGACVVVADLDTANAQAVAEDLGGPDKAVAVTVDVTSEEQIAEAFKAAALAFGGVDLVVNNAGISISKPLLETTARDWDLQHDIMARGSFLVSREAARVMRAQGLGGDIVYIASKNAVFAGPNNIAYSATKADQAHQVRLLAAELGEHGIRVNGVNPDGVVRGSGIFAAGWGAQRAATYGIEEEKLGEFYAQRTILKREVLPEHVANAVFALTGGDLTHTTGLHIPVDAGVAAAFLR</sequence>
<dbReference type="InterPro" id="IPR036409">
    <property type="entry name" value="Aldolase_II/adducin_N_sf"/>
</dbReference>
<dbReference type="PANTHER" id="PTHR43669:SF8">
    <property type="entry name" value="SHORT-CHAIN TYPE DEHYDROGENASE_REDUCTASE-RELATED"/>
    <property type="match status" value="1"/>
</dbReference>
<dbReference type="SMART" id="SM01007">
    <property type="entry name" value="Aldolase_II"/>
    <property type="match status" value="1"/>
</dbReference>
<gene>
    <name evidence="5" type="ORF">ACFY8O_12705</name>
</gene>
<dbReference type="NCBIfam" id="NF006188">
    <property type="entry name" value="PRK08324.1-1"/>
    <property type="match status" value="1"/>
</dbReference>
<dbReference type="Pfam" id="PF13561">
    <property type="entry name" value="adh_short_C2"/>
    <property type="match status" value="1"/>
</dbReference>
<evidence type="ECO:0000259" key="4">
    <source>
        <dbReference type="SMART" id="SM01007"/>
    </source>
</evidence>
<dbReference type="PRINTS" id="PR00080">
    <property type="entry name" value="SDRFAMILY"/>
</dbReference>
<dbReference type="InterPro" id="IPR001303">
    <property type="entry name" value="Aldolase_II/adducin_N"/>
</dbReference>
<protein>
    <submittedName>
        <fullName evidence="5">Bifunctional aldolase/short-chain dehydrogenase</fullName>
    </submittedName>
</protein>
<dbReference type="NCBIfam" id="TIGR02632">
    <property type="entry name" value="RhaD_aldol-ADH"/>
    <property type="match status" value="1"/>
</dbReference>
<reference evidence="5 6" key="1">
    <citation type="submission" date="2024-10" db="EMBL/GenBank/DDBJ databases">
        <title>The Natural Products Discovery Center: Release of the First 8490 Sequenced Strains for Exploring Actinobacteria Biosynthetic Diversity.</title>
        <authorList>
            <person name="Kalkreuter E."/>
            <person name="Kautsar S.A."/>
            <person name="Yang D."/>
            <person name="Bader C.D."/>
            <person name="Teijaro C.N."/>
            <person name="Fluegel L."/>
            <person name="Davis C.M."/>
            <person name="Simpson J.R."/>
            <person name="Lauterbach L."/>
            <person name="Steele A.D."/>
            <person name="Gui C."/>
            <person name="Meng S."/>
            <person name="Li G."/>
            <person name="Viehrig K."/>
            <person name="Ye F."/>
            <person name="Su P."/>
            <person name="Kiefer A.F."/>
            <person name="Nichols A."/>
            <person name="Cepeda A.J."/>
            <person name="Yan W."/>
            <person name="Fan B."/>
            <person name="Jiang Y."/>
            <person name="Adhikari A."/>
            <person name="Zheng C.-J."/>
            <person name="Schuster L."/>
            <person name="Cowan T.M."/>
            <person name="Smanski M.J."/>
            <person name="Chevrette M.G."/>
            <person name="De Carvalho L.P.S."/>
            <person name="Shen B."/>
        </authorList>
    </citation>
    <scope>NUCLEOTIDE SEQUENCE [LARGE SCALE GENOMIC DNA]</scope>
    <source>
        <strain evidence="5 6">NPDC012540</strain>
    </source>
</reference>
<dbReference type="NCBIfam" id="NF006189">
    <property type="entry name" value="PRK08324.1-3"/>
    <property type="match status" value="1"/>
</dbReference>
<organism evidence="5 6">
    <name type="scientific">Streptomyces argenteolus</name>
    <dbReference type="NCBI Taxonomy" id="67274"/>
    <lineage>
        <taxon>Bacteria</taxon>
        <taxon>Bacillati</taxon>
        <taxon>Actinomycetota</taxon>
        <taxon>Actinomycetes</taxon>
        <taxon>Kitasatosporales</taxon>
        <taxon>Streptomycetaceae</taxon>
        <taxon>Streptomyces</taxon>
    </lineage>
</organism>
<keyword evidence="6" id="KW-1185">Reference proteome</keyword>
<dbReference type="Pfam" id="PF00596">
    <property type="entry name" value="Aldolase_II"/>
    <property type="match status" value="1"/>
</dbReference>
<dbReference type="PANTHER" id="PTHR43669">
    <property type="entry name" value="5-KETO-D-GLUCONATE 5-REDUCTASE"/>
    <property type="match status" value="1"/>
</dbReference>
<name>A0ABW6X647_9ACTN</name>
<feature type="region of interest" description="Disordered" evidence="3">
    <location>
        <begin position="20"/>
        <end position="41"/>
    </location>
</feature>
<dbReference type="CDD" id="cd08943">
    <property type="entry name" value="R1PA_ADH_SDR_c"/>
    <property type="match status" value="1"/>
</dbReference>
<dbReference type="SUPFAM" id="SSF51735">
    <property type="entry name" value="NAD(P)-binding Rossmann-fold domains"/>
    <property type="match status" value="1"/>
</dbReference>
<dbReference type="PRINTS" id="PR00081">
    <property type="entry name" value="GDHRDH"/>
</dbReference>
<dbReference type="InterPro" id="IPR002347">
    <property type="entry name" value="SDR_fam"/>
</dbReference>
<evidence type="ECO:0000256" key="3">
    <source>
        <dbReference type="SAM" id="MobiDB-lite"/>
    </source>
</evidence>
<feature type="compositionally biased region" description="Polar residues" evidence="3">
    <location>
        <begin position="23"/>
        <end position="37"/>
    </location>
</feature>